<dbReference type="SUPFAM" id="SSF48350">
    <property type="entry name" value="GTPase activation domain, GAP"/>
    <property type="match status" value="1"/>
</dbReference>
<dbReference type="KEGG" id="ngr:NAEGRDRAFT_67324"/>
<dbReference type="InterPro" id="IPR036691">
    <property type="entry name" value="Endo/exonu/phosph_ase_sf"/>
</dbReference>
<dbReference type="VEuPathDB" id="AmoebaDB:NAEGRDRAFT_67324"/>
<dbReference type="SUPFAM" id="SSF56219">
    <property type="entry name" value="DNase I-like"/>
    <property type="match status" value="1"/>
</dbReference>
<proteinExistence type="predicted"/>
<evidence type="ECO:0000259" key="6">
    <source>
        <dbReference type="PROSITE" id="PS50238"/>
    </source>
</evidence>
<feature type="compositionally biased region" description="Low complexity" evidence="5">
    <location>
        <begin position="82"/>
        <end position="122"/>
    </location>
</feature>
<evidence type="ECO:0000256" key="3">
    <source>
        <dbReference type="ARBA" id="ARBA00022753"/>
    </source>
</evidence>
<evidence type="ECO:0000256" key="4">
    <source>
        <dbReference type="ARBA" id="ARBA00023329"/>
    </source>
</evidence>
<evidence type="ECO:0000256" key="2">
    <source>
        <dbReference type="ARBA" id="ARBA00004580"/>
    </source>
</evidence>
<dbReference type="Pfam" id="PF21310">
    <property type="entry name" value="OCRL-like_ASH"/>
    <property type="match status" value="1"/>
</dbReference>
<dbReference type="eggNOG" id="KOG0565">
    <property type="taxonomic scope" value="Eukaryota"/>
</dbReference>
<keyword evidence="8" id="KW-1185">Reference proteome</keyword>
<feature type="region of interest" description="Disordered" evidence="5">
    <location>
        <begin position="318"/>
        <end position="362"/>
    </location>
</feature>
<keyword evidence="3" id="KW-0967">Endosome</keyword>
<dbReference type="GO" id="GO:0004439">
    <property type="term" value="F:phosphatidylinositol-4,5-bisphosphate 5-phosphatase activity"/>
    <property type="evidence" value="ECO:0007669"/>
    <property type="project" value="TreeGrafter"/>
</dbReference>
<accession>D2VEM1</accession>
<dbReference type="Pfam" id="PF22669">
    <property type="entry name" value="Exo_endo_phos2"/>
    <property type="match status" value="1"/>
</dbReference>
<dbReference type="InterPro" id="IPR048869">
    <property type="entry name" value="OCRL-1_2_ASH"/>
</dbReference>
<dbReference type="InterPro" id="IPR008936">
    <property type="entry name" value="Rho_GTPase_activation_prot"/>
</dbReference>
<dbReference type="PROSITE" id="PS50238">
    <property type="entry name" value="RHOGAP"/>
    <property type="match status" value="1"/>
</dbReference>
<dbReference type="Gene3D" id="3.60.10.10">
    <property type="entry name" value="Endonuclease/exonuclease/phosphatase"/>
    <property type="match status" value="1"/>
</dbReference>
<evidence type="ECO:0000256" key="5">
    <source>
        <dbReference type="SAM" id="MobiDB-lite"/>
    </source>
</evidence>
<reference evidence="7 8" key="1">
    <citation type="journal article" date="2010" name="Cell">
        <title>The genome of Naegleria gruberi illuminates early eukaryotic versatility.</title>
        <authorList>
            <person name="Fritz-Laylin L.K."/>
            <person name="Prochnik S.E."/>
            <person name="Ginger M.L."/>
            <person name="Dacks J.B."/>
            <person name="Carpenter M.L."/>
            <person name="Field M.C."/>
            <person name="Kuo A."/>
            <person name="Paredez A."/>
            <person name="Chapman J."/>
            <person name="Pham J."/>
            <person name="Shu S."/>
            <person name="Neupane R."/>
            <person name="Cipriano M."/>
            <person name="Mancuso J."/>
            <person name="Tu H."/>
            <person name="Salamov A."/>
            <person name="Lindquist E."/>
            <person name="Shapiro H."/>
            <person name="Lucas S."/>
            <person name="Grigoriev I.V."/>
            <person name="Cande W.Z."/>
            <person name="Fulton C."/>
            <person name="Rokhsar D.S."/>
            <person name="Dawson S.C."/>
        </authorList>
    </citation>
    <scope>NUCLEOTIDE SEQUENCE [LARGE SCALE GENOMIC DNA]</scope>
    <source>
        <strain evidence="7 8">NEG-M</strain>
    </source>
</reference>
<dbReference type="InterPro" id="IPR000300">
    <property type="entry name" value="IPPc"/>
</dbReference>
<evidence type="ECO:0000313" key="8">
    <source>
        <dbReference type="Proteomes" id="UP000006671"/>
    </source>
</evidence>
<feature type="region of interest" description="Disordered" evidence="5">
    <location>
        <begin position="80"/>
        <end position="122"/>
    </location>
</feature>
<evidence type="ECO:0000256" key="1">
    <source>
        <dbReference type="ARBA" id="ARBA00004146"/>
    </source>
</evidence>
<dbReference type="Gene3D" id="2.60.40.10">
    <property type="entry name" value="Immunoglobulins"/>
    <property type="match status" value="1"/>
</dbReference>
<dbReference type="GO" id="GO:0007165">
    <property type="term" value="P:signal transduction"/>
    <property type="evidence" value="ECO:0007669"/>
    <property type="project" value="InterPro"/>
</dbReference>
<dbReference type="SMART" id="SM00324">
    <property type="entry name" value="RhoGAP"/>
    <property type="match status" value="1"/>
</dbReference>
<feature type="domain" description="Rho-GAP" evidence="6">
    <location>
        <begin position="696"/>
        <end position="875"/>
    </location>
</feature>
<sequence>MLSSAIASNDMEQYLSISLPTNVQKNSSSSLLTSSKKDQYIQNQLKQRRSNFIENHKFKIAIGTWNVNSKLPNIFGKKKQVTTTTTPNTPNNLSSSSSTPPQPSGGSSSSSKRNLLSTLSRSSTDDLTESLIDQATISASQMIQPILTSNLTDLEQDKILHIDPIDEWLHLNEQPDIIAIGLQEIDMTAEAMLKKETQSKLEWIQVLESELQCSSKSKYIRLADKQLVGMFCCLFINEKFHSQVRDVQAVSLALGAMGVMGNKGAVGIRLKVAETTMCFVTTHLAPHQGAIQKRNQNFMDIFTQLEFAKIENENNSSTLTINLNSPTTATNNSNTSNNSSNNSSGNLLSGNSNNNEISSPLQGLNQSIMGQSMLPDQHDYFFWFGDLNYRIDNLERNQVEEYVVQEQYKSLLEYDQLTVEKMSGRVFMGFKEGRITFPPTYKYDPGTLTFDTSEKRRIPSYTDRILWKGVKRDSVKQLCYQTHLNLLMSDHLPVSSIFETDVQIEVEHKFRQTRESIAREYEQLFPKTPQISTNQFINSLPSNEPTIQLSANEIHFENAKFGVPQSVTLLVKNVGSVVSEFFFTKKGLDEKICQDWLTISSIRRLLIPGETLEIEFICCFNANSAAQFNLMDTQKPLIFEDNLLIHVDNGKDHPIRVYGNYLKSCFGNSLDNLVECFTSVRDPKCKTVQYYDENDNLIERLFIPKELFFLCDHIVKYGIREEGLFQVQGVTDQIRTCRELLDNGMSLSKHFTSGSIHSVCSCLIQFFESLVDPIIPPKLYRVLMEQWFNPDSCRELIENNLSPTHYNVWHYVMNFLREVLMNSDANGLSPDSLAQGFADVLLRSPKHMSMEMKKKQLKGKIQIIKHFFTKEYNQSMVAKEEETIFK</sequence>
<dbReference type="InterPro" id="IPR046985">
    <property type="entry name" value="IP5"/>
</dbReference>
<evidence type="ECO:0000313" key="7">
    <source>
        <dbReference type="EMBL" id="EFC44909.1"/>
    </source>
</evidence>
<dbReference type="Proteomes" id="UP000006671">
    <property type="component" value="Unassembled WGS sequence"/>
</dbReference>
<dbReference type="AlphaFoldDB" id="D2VEM1"/>
<dbReference type="Pfam" id="PF00620">
    <property type="entry name" value="RhoGAP"/>
    <property type="match status" value="1"/>
</dbReference>
<dbReference type="EMBL" id="GG738866">
    <property type="protein sequence ID" value="EFC44909.1"/>
    <property type="molecule type" value="Genomic_DNA"/>
</dbReference>
<dbReference type="InterPro" id="IPR000198">
    <property type="entry name" value="RhoGAP_dom"/>
</dbReference>
<keyword evidence="4" id="KW-0968">Cytoplasmic vesicle</keyword>
<dbReference type="OrthoDB" id="7862313at2759"/>
<gene>
    <name evidence="7" type="ORF">NAEGRDRAFT_67324</name>
</gene>
<dbReference type="GO" id="GO:0030670">
    <property type="term" value="C:phagocytic vesicle membrane"/>
    <property type="evidence" value="ECO:0007669"/>
    <property type="project" value="UniProtKB-SubCell"/>
</dbReference>
<dbReference type="PANTHER" id="PTHR11200:SF240">
    <property type="entry name" value="INOSITOL POLYPHOSPHATE 5-PHOSPHATASE C9G1.10C-RELATED"/>
    <property type="match status" value="1"/>
</dbReference>
<dbReference type="GeneID" id="8848876"/>
<comment type="subcellular location">
    <subcellularLocation>
        <location evidence="2">Cytoplasmic vesicle</location>
        <location evidence="2">Phagosome membrane</location>
    </subcellularLocation>
    <subcellularLocation>
        <location evidence="1">Early endosome membrane</location>
    </subcellularLocation>
</comment>
<dbReference type="InParanoid" id="D2VEM1"/>
<feature type="compositionally biased region" description="Low complexity" evidence="5">
    <location>
        <begin position="318"/>
        <end position="355"/>
    </location>
</feature>
<dbReference type="SMART" id="SM00128">
    <property type="entry name" value="IPPc"/>
    <property type="match status" value="1"/>
</dbReference>
<dbReference type="STRING" id="5762.D2VEM1"/>
<protein>
    <submittedName>
        <fullName evidence="7">Phosphatidylinositol polyphosphate 5-phosphatase</fullName>
    </submittedName>
</protein>
<dbReference type="RefSeq" id="XP_002677653.1">
    <property type="nucleotide sequence ID" value="XM_002677607.1"/>
</dbReference>
<name>D2VEM1_NAEGR</name>
<dbReference type="PANTHER" id="PTHR11200">
    <property type="entry name" value="INOSITOL 5-PHOSPHATASE"/>
    <property type="match status" value="1"/>
</dbReference>
<dbReference type="InterPro" id="IPR013783">
    <property type="entry name" value="Ig-like_fold"/>
</dbReference>
<dbReference type="GO" id="GO:0031901">
    <property type="term" value="C:early endosome membrane"/>
    <property type="evidence" value="ECO:0007669"/>
    <property type="project" value="UniProtKB-SubCell"/>
</dbReference>
<organism evidence="8">
    <name type="scientific">Naegleria gruberi</name>
    <name type="common">Amoeba</name>
    <dbReference type="NCBI Taxonomy" id="5762"/>
    <lineage>
        <taxon>Eukaryota</taxon>
        <taxon>Discoba</taxon>
        <taxon>Heterolobosea</taxon>
        <taxon>Tetramitia</taxon>
        <taxon>Eutetramitia</taxon>
        <taxon>Vahlkampfiidae</taxon>
        <taxon>Naegleria</taxon>
    </lineage>
</organism>
<dbReference type="Gene3D" id="1.10.555.10">
    <property type="entry name" value="Rho GTPase activation protein"/>
    <property type="match status" value="1"/>
</dbReference>
<dbReference type="GO" id="GO:0046856">
    <property type="term" value="P:phosphatidylinositol dephosphorylation"/>
    <property type="evidence" value="ECO:0007669"/>
    <property type="project" value="InterPro"/>
</dbReference>